<reference evidence="2" key="2">
    <citation type="submission" date="2015-01" db="EMBL/GenBank/DDBJ databases">
        <title>Evolutionary Origins and Diversification of the Mycorrhizal Mutualists.</title>
        <authorList>
            <consortium name="DOE Joint Genome Institute"/>
            <consortium name="Mycorrhizal Genomics Consortium"/>
            <person name="Kohler A."/>
            <person name="Kuo A."/>
            <person name="Nagy L.G."/>
            <person name="Floudas D."/>
            <person name="Copeland A."/>
            <person name="Barry K.W."/>
            <person name="Cichocki N."/>
            <person name="Veneault-Fourrey C."/>
            <person name="LaButti K."/>
            <person name="Lindquist E.A."/>
            <person name="Lipzen A."/>
            <person name="Lundell T."/>
            <person name="Morin E."/>
            <person name="Murat C."/>
            <person name="Riley R."/>
            <person name="Ohm R."/>
            <person name="Sun H."/>
            <person name="Tunlid A."/>
            <person name="Henrissat B."/>
            <person name="Grigoriev I.V."/>
            <person name="Hibbett D.S."/>
            <person name="Martin F."/>
        </authorList>
    </citation>
    <scope>NUCLEOTIDE SEQUENCE [LARGE SCALE GENOMIC DNA]</scope>
    <source>
        <strain evidence="2">Ve08.2h10</strain>
    </source>
</reference>
<reference evidence="1 2" key="1">
    <citation type="submission" date="2014-04" db="EMBL/GenBank/DDBJ databases">
        <authorList>
            <consortium name="DOE Joint Genome Institute"/>
            <person name="Kuo A."/>
            <person name="Kohler A."/>
            <person name="Jargeat P."/>
            <person name="Nagy L.G."/>
            <person name="Floudas D."/>
            <person name="Copeland A."/>
            <person name="Barry K.W."/>
            <person name="Cichocki N."/>
            <person name="Veneault-Fourrey C."/>
            <person name="LaButti K."/>
            <person name="Lindquist E.A."/>
            <person name="Lipzen A."/>
            <person name="Lundell T."/>
            <person name="Morin E."/>
            <person name="Murat C."/>
            <person name="Sun H."/>
            <person name="Tunlid A."/>
            <person name="Henrissat B."/>
            <person name="Grigoriev I.V."/>
            <person name="Hibbett D.S."/>
            <person name="Martin F."/>
            <person name="Nordberg H.P."/>
            <person name="Cantor M.N."/>
            <person name="Hua S.X."/>
        </authorList>
    </citation>
    <scope>NUCLEOTIDE SEQUENCE [LARGE SCALE GENOMIC DNA]</scope>
    <source>
        <strain evidence="1 2">Ve08.2h10</strain>
    </source>
</reference>
<dbReference type="EMBL" id="KN825770">
    <property type="protein sequence ID" value="KIK81586.1"/>
    <property type="molecule type" value="Genomic_DNA"/>
</dbReference>
<evidence type="ECO:0000313" key="1">
    <source>
        <dbReference type="EMBL" id="KIK81586.1"/>
    </source>
</evidence>
<dbReference type="InParanoid" id="A0A0D0DBU9"/>
<dbReference type="Proteomes" id="UP000054538">
    <property type="component" value="Unassembled WGS sequence"/>
</dbReference>
<sequence>MLTSWIDLLEPPPIGPPRLKHMHTTSRPLPHCLHPFVCLFCPFSTRITRWSHSGSSLLGNKCHEKQLECTHTSHCPGVASCVTFPG</sequence>
<dbReference type="AlphaFoldDB" id="A0A0D0DBU9"/>
<proteinExistence type="predicted"/>
<organism evidence="1 2">
    <name type="scientific">Paxillus rubicundulus Ve08.2h10</name>
    <dbReference type="NCBI Taxonomy" id="930991"/>
    <lineage>
        <taxon>Eukaryota</taxon>
        <taxon>Fungi</taxon>
        <taxon>Dikarya</taxon>
        <taxon>Basidiomycota</taxon>
        <taxon>Agaricomycotina</taxon>
        <taxon>Agaricomycetes</taxon>
        <taxon>Agaricomycetidae</taxon>
        <taxon>Boletales</taxon>
        <taxon>Paxilineae</taxon>
        <taxon>Paxillaceae</taxon>
        <taxon>Paxillus</taxon>
    </lineage>
</organism>
<accession>A0A0D0DBU9</accession>
<keyword evidence="2" id="KW-1185">Reference proteome</keyword>
<protein>
    <submittedName>
        <fullName evidence="1">Uncharacterized protein</fullName>
    </submittedName>
</protein>
<name>A0A0D0DBU9_9AGAM</name>
<gene>
    <name evidence="1" type="ORF">PAXRUDRAFT_807399</name>
</gene>
<evidence type="ECO:0000313" key="2">
    <source>
        <dbReference type="Proteomes" id="UP000054538"/>
    </source>
</evidence>
<dbReference type="HOGENOM" id="CLU_2498544_0_0_1"/>